<feature type="chain" id="PRO_5002254192" evidence="3">
    <location>
        <begin position="17"/>
        <end position="487"/>
    </location>
</feature>
<keyword evidence="2" id="KW-0812">Transmembrane</keyword>
<evidence type="ECO:0000313" key="5">
    <source>
        <dbReference type="Proteomes" id="UP000054466"/>
    </source>
</evidence>
<dbReference type="GeneID" id="27343118"/>
<accession>A0A0D2B459</accession>
<sequence>MLLYSCLFLLLQRVASRSLDLRASEALTNLTGAGPPASTSSNPRVFFKQQYENPAETFSVLLLIGGDIVQKAIAQLVGHQLRGFYITPTAFSFGWVAYAFNALNSALSDGSLMPSPDIVCRVIPLGSEGDRENESWVIGRLVRDLEIDKHLEMPDEVVVETDSSGKLKKTKKKYTKPVFTFLTTKEKPGCPKADKIWWSFVLFLPLQLLIAAIPTILPQRNWGILLITGAGSLLAMITGSLPQWMEEKYACRKDSRSTYVLTRGNGHQHVFVIENAPPPKGGTKEGGPKRPGTSLNMEDLAIQSPRATQLSRSTLVVLAVAWVFFLITAGGIEQDTWYLMGVGGLGMVHNVYVANAVRQPAAHGVPVVEENLGSCTRIKAESGEKVMAVLMRAEKYRPGVGLAVLTTFFPGRLSKQEAELWDKARLTLELRREAFKRGEDPLPDPWTVPGETTTVTITDAQKSVQISREQAQPATMRRSSTIPSSAI</sequence>
<evidence type="ECO:0000256" key="1">
    <source>
        <dbReference type="SAM" id="MobiDB-lite"/>
    </source>
</evidence>
<organism evidence="4 5">
    <name type="scientific">Cladophialophora immunda</name>
    <dbReference type="NCBI Taxonomy" id="569365"/>
    <lineage>
        <taxon>Eukaryota</taxon>
        <taxon>Fungi</taxon>
        <taxon>Dikarya</taxon>
        <taxon>Ascomycota</taxon>
        <taxon>Pezizomycotina</taxon>
        <taxon>Eurotiomycetes</taxon>
        <taxon>Chaetothyriomycetidae</taxon>
        <taxon>Chaetothyriales</taxon>
        <taxon>Herpotrichiellaceae</taxon>
        <taxon>Cladophialophora</taxon>
    </lineage>
</organism>
<evidence type="ECO:0000313" key="4">
    <source>
        <dbReference type="EMBL" id="KIW32372.1"/>
    </source>
</evidence>
<feature type="transmembrane region" description="Helical" evidence="2">
    <location>
        <begin position="196"/>
        <end position="217"/>
    </location>
</feature>
<dbReference type="STRING" id="569365.A0A0D2B459"/>
<keyword evidence="5" id="KW-1185">Reference proteome</keyword>
<feature type="signal peptide" evidence="3">
    <location>
        <begin position="1"/>
        <end position="16"/>
    </location>
</feature>
<keyword evidence="3" id="KW-0732">Signal</keyword>
<dbReference type="OrthoDB" id="1937642at2759"/>
<feature type="region of interest" description="Disordered" evidence="1">
    <location>
        <begin position="465"/>
        <end position="487"/>
    </location>
</feature>
<reference evidence="4 5" key="1">
    <citation type="submission" date="2015-01" db="EMBL/GenBank/DDBJ databases">
        <title>The Genome Sequence of Cladophialophora immunda CBS83496.</title>
        <authorList>
            <consortium name="The Broad Institute Genomics Platform"/>
            <person name="Cuomo C."/>
            <person name="de Hoog S."/>
            <person name="Gorbushina A."/>
            <person name="Stielow B."/>
            <person name="Teixiera M."/>
            <person name="Abouelleil A."/>
            <person name="Chapman S.B."/>
            <person name="Priest M."/>
            <person name="Young S.K."/>
            <person name="Wortman J."/>
            <person name="Nusbaum C."/>
            <person name="Birren B."/>
        </authorList>
    </citation>
    <scope>NUCLEOTIDE SEQUENCE [LARGE SCALE GENOMIC DNA]</scope>
    <source>
        <strain evidence="4 5">CBS 83496</strain>
    </source>
</reference>
<protein>
    <submittedName>
        <fullName evidence="4">Uncharacterized protein</fullName>
    </submittedName>
</protein>
<proteinExistence type="predicted"/>
<dbReference type="HOGENOM" id="CLU_034489_0_0_1"/>
<feature type="transmembrane region" description="Helical" evidence="2">
    <location>
        <begin position="224"/>
        <end position="245"/>
    </location>
</feature>
<dbReference type="AlphaFoldDB" id="A0A0D2B459"/>
<evidence type="ECO:0000256" key="3">
    <source>
        <dbReference type="SAM" id="SignalP"/>
    </source>
</evidence>
<dbReference type="VEuPathDB" id="FungiDB:PV07_03924"/>
<dbReference type="Proteomes" id="UP000054466">
    <property type="component" value="Unassembled WGS sequence"/>
</dbReference>
<keyword evidence="2" id="KW-1133">Transmembrane helix</keyword>
<feature type="transmembrane region" description="Helical" evidence="2">
    <location>
        <begin position="314"/>
        <end position="332"/>
    </location>
</feature>
<evidence type="ECO:0000256" key="2">
    <source>
        <dbReference type="SAM" id="Phobius"/>
    </source>
</evidence>
<dbReference type="EMBL" id="KN847041">
    <property type="protein sequence ID" value="KIW32372.1"/>
    <property type="molecule type" value="Genomic_DNA"/>
</dbReference>
<name>A0A0D2B459_9EURO</name>
<dbReference type="RefSeq" id="XP_016252588.1">
    <property type="nucleotide sequence ID" value="XM_016390686.1"/>
</dbReference>
<gene>
    <name evidence="4" type="ORF">PV07_03924</name>
</gene>
<keyword evidence="2" id="KW-0472">Membrane</keyword>